<comment type="caution">
    <text evidence="1">The sequence shown here is derived from an EMBL/GenBank/DDBJ whole genome shotgun (WGS) entry which is preliminary data.</text>
</comment>
<proteinExistence type="predicted"/>
<sequence length="208" mass="23089">MHWGNLFTLFVGGCVCVPSDETRWTSIPDYIRHTRANSALLTPSFIWTMKPTDVPSLRLLITASEPPGQDILNTWLGHVRLVNAWGPAEICCIATLHEWKSAGESPMTVGGPVGGSCSWIVDLEDHERLAPIGCAGEVVVQGLTILREYLSNIRATEVSIITPVPAWMPHRKGLEMTWDRFFKTGDLGFYNPDGTIEFIGRKNTQVKI</sequence>
<evidence type="ECO:0000313" key="1">
    <source>
        <dbReference type="EMBL" id="KAF2624095.1"/>
    </source>
</evidence>
<gene>
    <name evidence="1" type="ORF">BU25DRAFT_477254</name>
</gene>
<keyword evidence="2" id="KW-1185">Reference proteome</keyword>
<reference evidence="1" key="1">
    <citation type="journal article" date="2020" name="Stud. Mycol.">
        <title>101 Dothideomycetes genomes: a test case for predicting lifestyles and emergence of pathogens.</title>
        <authorList>
            <person name="Haridas S."/>
            <person name="Albert R."/>
            <person name="Binder M."/>
            <person name="Bloem J."/>
            <person name="Labutti K."/>
            <person name="Salamov A."/>
            <person name="Andreopoulos B."/>
            <person name="Baker S."/>
            <person name="Barry K."/>
            <person name="Bills G."/>
            <person name="Bluhm B."/>
            <person name="Cannon C."/>
            <person name="Castanera R."/>
            <person name="Culley D."/>
            <person name="Daum C."/>
            <person name="Ezra D."/>
            <person name="Gonzalez J."/>
            <person name="Henrissat B."/>
            <person name="Kuo A."/>
            <person name="Liang C."/>
            <person name="Lipzen A."/>
            <person name="Lutzoni F."/>
            <person name="Magnuson J."/>
            <person name="Mondo S."/>
            <person name="Nolan M."/>
            <person name="Ohm R."/>
            <person name="Pangilinan J."/>
            <person name="Park H.-J."/>
            <person name="Ramirez L."/>
            <person name="Alfaro M."/>
            <person name="Sun H."/>
            <person name="Tritt A."/>
            <person name="Yoshinaga Y."/>
            <person name="Zwiers L.-H."/>
            <person name="Turgeon B."/>
            <person name="Goodwin S."/>
            <person name="Spatafora J."/>
            <person name="Crous P."/>
            <person name="Grigoriev I."/>
        </authorList>
    </citation>
    <scope>NUCLEOTIDE SEQUENCE</scope>
    <source>
        <strain evidence="1">CBS 525.71</strain>
    </source>
</reference>
<name>A0ACB6RQ51_9PLEO</name>
<organism evidence="1 2">
    <name type="scientific">Macroventuria anomochaeta</name>
    <dbReference type="NCBI Taxonomy" id="301207"/>
    <lineage>
        <taxon>Eukaryota</taxon>
        <taxon>Fungi</taxon>
        <taxon>Dikarya</taxon>
        <taxon>Ascomycota</taxon>
        <taxon>Pezizomycotina</taxon>
        <taxon>Dothideomycetes</taxon>
        <taxon>Pleosporomycetidae</taxon>
        <taxon>Pleosporales</taxon>
        <taxon>Pleosporineae</taxon>
        <taxon>Didymellaceae</taxon>
        <taxon>Macroventuria</taxon>
    </lineage>
</organism>
<accession>A0ACB6RQ51</accession>
<dbReference type="Proteomes" id="UP000799754">
    <property type="component" value="Unassembled WGS sequence"/>
</dbReference>
<dbReference type="EMBL" id="MU006733">
    <property type="protein sequence ID" value="KAF2624095.1"/>
    <property type="molecule type" value="Genomic_DNA"/>
</dbReference>
<protein>
    <submittedName>
        <fullName evidence="1">Acetyl-CoA synthetase-like protein</fullName>
    </submittedName>
</protein>
<evidence type="ECO:0000313" key="2">
    <source>
        <dbReference type="Proteomes" id="UP000799754"/>
    </source>
</evidence>